<feature type="compositionally biased region" description="Basic and acidic residues" evidence="1">
    <location>
        <begin position="121"/>
        <end position="150"/>
    </location>
</feature>
<dbReference type="OrthoDB" id="3647at2759"/>
<gene>
    <name evidence="3" type="ORF">B0J11DRAFT_35861</name>
</gene>
<keyword evidence="2" id="KW-1133">Transmembrane helix</keyword>
<feature type="transmembrane region" description="Helical" evidence="2">
    <location>
        <begin position="80"/>
        <end position="111"/>
    </location>
</feature>
<keyword evidence="2" id="KW-0472">Membrane</keyword>
<dbReference type="EMBL" id="JAGMWT010000001">
    <property type="protein sequence ID" value="KAH7139132.1"/>
    <property type="molecule type" value="Genomic_DNA"/>
</dbReference>
<reference evidence="3" key="1">
    <citation type="journal article" date="2021" name="Nat. Commun.">
        <title>Genetic determinants of endophytism in the Arabidopsis root mycobiome.</title>
        <authorList>
            <person name="Mesny F."/>
            <person name="Miyauchi S."/>
            <person name="Thiergart T."/>
            <person name="Pickel B."/>
            <person name="Atanasova L."/>
            <person name="Karlsson M."/>
            <person name="Huettel B."/>
            <person name="Barry K.W."/>
            <person name="Haridas S."/>
            <person name="Chen C."/>
            <person name="Bauer D."/>
            <person name="Andreopoulos W."/>
            <person name="Pangilinan J."/>
            <person name="LaButti K."/>
            <person name="Riley R."/>
            <person name="Lipzen A."/>
            <person name="Clum A."/>
            <person name="Drula E."/>
            <person name="Henrissat B."/>
            <person name="Kohler A."/>
            <person name="Grigoriev I.V."/>
            <person name="Martin F.M."/>
            <person name="Hacquard S."/>
        </authorList>
    </citation>
    <scope>NUCLEOTIDE SEQUENCE</scope>
    <source>
        <strain evidence="3">MPI-CAGE-CH-0243</strain>
    </source>
</reference>
<sequence length="176" mass="19317">MGIPYSREINAAFEQVTPLVAAGFKVLRTIKDIAVLLAVIQVLTVFLLGLNLFVLLAIVYSVNPDLEDERRILVTPLFKWLAGVSIWGILQTTVAMGVGFIGFVVIGLMLAGGRKESVLEQEGKKDADKAINDLGEEEKKNSEQEKNEKGKKNKKKGKKGKGEDTKGNEEESSEKK</sequence>
<keyword evidence="4" id="KW-1185">Reference proteome</keyword>
<comment type="caution">
    <text evidence="3">The sequence shown here is derived from an EMBL/GenBank/DDBJ whole genome shotgun (WGS) entry which is preliminary data.</text>
</comment>
<feature type="region of interest" description="Disordered" evidence="1">
    <location>
        <begin position="121"/>
        <end position="176"/>
    </location>
</feature>
<feature type="transmembrane region" description="Helical" evidence="2">
    <location>
        <begin position="33"/>
        <end position="60"/>
    </location>
</feature>
<keyword evidence="2" id="KW-0812">Transmembrane</keyword>
<evidence type="ECO:0000313" key="4">
    <source>
        <dbReference type="Proteomes" id="UP000700596"/>
    </source>
</evidence>
<name>A0A9P9EKI2_9PLEO</name>
<dbReference type="Proteomes" id="UP000700596">
    <property type="component" value="Unassembled WGS sequence"/>
</dbReference>
<evidence type="ECO:0000256" key="1">
    <source>
        <dbReference type="SAM" id="MobiDB-lite"/>
    </source>
</evidence>
<evidence type="ECO:0000313" key="3">
    <source>
        <dbReference type="EMBL" id="KAH7139132.1"/>
    </source>
</evidence>
<organism evidence="3 4">
    <name type="scientific">Dendryphion nanum</name>
    <dbReference type="NCBI Taxonomy" id="256645"/>
    <lineage>
        <taxon>Eukaryota</taxon>
        <taxon>Fungi</taxon>
        <taxon>Dikarya</taxon>
        <taxon>Ascomycota</taxon>
        <taxon>Pezizomycotina</taxon>
        <taxon>Dothideomycetes</taxon>
        <taxon>Pleosporomycetidae</taxon>
        <taxon>Pleosporales</taxon>
        <taxon>Torulaceae</taxon>
        <taxon>Dendryphion</taxon>
    </lineage>
</organism>
<dbReference type="AlphaFoldDB" id="A0A9P9EKI2"/>
<feature type="compositionally biased region" description="Basic and acidic residues" evidence="1">
    <location>
        <begin position="160"/>
        <end position="176"/>
    </location>
</feature>
<protein>
    <submittedName>
        <fullName evidence="3">Uncharacterized protein</fullName>
    </submittedName>
</protein>
<accession>A0A9P9EKI2</accession>
<proteinExistence type="predicted"/>
<evidence type="ECO:0000256" key="2">
    <source>
        <dbReference type="SAM" id="Phobius"/>
    </source>
</evidence>